<name>A0A1V9RBH6_9LACO</name>
<evidence type="ECO:0000313" key="2">
    <source>
        <dbReference type="Proteomes" id="UP000192575"/>
    </source>
</evidence>
<dbReference type="RefSeq" id="WP_081534289.1">
    <property type="nucleotide sequence ID" value="NZ_NBEF01000017.1"/>
</dbReference>
<sequence>MEKDYRIIQNEALSHEMEEPRFIIINPDTGEILDNNNGWGYRSEINARRAYEYKLSESDDSNESLEVSEGEIEKAKDFYREHRDLYQALINVSPFPPDMYTTLNDDGTESISIHDMDGKTRESFSLVLVKRLLVEYGYDKEVSAEAIYQAYNKYE</sequence>
<comment type="caution">
    <text evidence="1">The sequence shown here is derived from an EMBL/GenBank/DDBJ whole genome shotgun (WGS) entry which is preliminary data.</text>
</comment>
<reference evidence="1 2" key="1">
    <citation type="submission" date="2017-03" db="EMBL/GenBank/DDBJ databases">
        <title>Phylogenomics and comparative genomics of Lactobacillus salivarius, a mammalian gut commensal.</title>
        <authorList>
            <person name="Harris H.M."/>
        </authorList>
    </citation>
    <scope>NUCLEOTIDE SEQUENCE [LARGE SCALE GENOMIC DNA]</scope>
    <source>
        <strain evidence="1 2">JCM 1047</strain>
    </source>
</reference>
<dbReference type="EMBL" id="NBEF01000017">
    <property type="protein sequence ID" value="OQQ90517.1"/>
    <property type="molecule type" value="Genomic_DNA"/>
</dbReference>
<accession>A0A1V9RBH6</accession>
<organism evidence="1 2">
    <name type="scientific">Ligilactobacillus salivarius</name>
    <dbReference type="NCBI Taxonomy" id="1624"/>
    <lineage>
        <taxon>Bacteria</taxon>
        <taxon>Bacillati</taxon>
        <taxon>Bacillota</taxon>
        <taxon>Bacilli</taxon>
        <taxon>Lactobacillales</taxon>
        <taxon>Lactobacillaceae</taxon>
        <taxon>Ligilactobacillus</taxon>
    </lineage>
</organism>
<proteinExistence type="predicted"/>
<evidence type="ECO:0000313" key="1">
    <source>
        <dbReference type="EMBL" id="OQQ90517.1"/>
    </source>
</evidence>
<dbReference type="AlphaFoldDB" id="A0A1V9RBH6"/>
<gene>
    <name evidence="1" type="ORF">B6U56_04325</name>
</gene>
<dbReference type="Proteomes" id="UP000192575">
    <property type="component" value="Unassembled WGS sequence"/>
</dbReference>
<protein>
    <submittedName>
        <fullName evidence="1">Uncharacterized protein</fullName>
    </submittedName>
</protein>